<reference evidence="3" key="1">
    <citation type="journal article" date="2014" name="Genome Announc.">
        <title>Draft genome sequence of Colletotrichum sublineola, a destructive pathogen of cultivated sorghum.</title>
        <authorList>
            <person name="Baroncelli R."/>
            <person name="Sanz-Martin J.M."/>
            <person name="Rech G.E."/>
            <person name="Sukno S.A."/>
            <person name="Thon M.R."/>
        </authorList>
    </citation>
    <scope>NUCLEOTIDE SEQUENCE [LARGE SCALE GENOMIC DNA]</scope>
    <source>
        <strain evidence="3">TX430BB</strain>
    </source>
</reference>
<dbReference type="Proteomes" id="UP000027238">
    <property type="component" value="Unassembled WGS sequence"/>
</dbReference>
<name>A0A066XJ31_COLSU</name>
<feature type="region of interest" description="Disordered" evidence="1">
    <location>
        <begin position="235"/>
        <end position="261"/>
    </location>
</feature>
<comment type="caution">
    <text evidence="2">The sequence shown here is derived from an EMBL/GenBank/DDBJ whole genome shotgun (WGS) entry which is preliminary data.</text>
</comment>
<evidence type="ECO:0000313" key="3">
    <source>
        <dbReference type="Proteomes" id="UP000027238"/>
    </source>
</evidence>
<accession>A0A066XJ31</accession>
<organism evidence="2 3">
    <name type="scientific">Colletotrichum sublineola</name>
    <name type="common">Sorghum anthracnose fungus</name>
    <dbReference type="NCBI Taxonomy" id="1173701"/>
    <lineage>
        <taxon>Eukaryota</taxon>
        <taxon>Fungi</taxon>
        <taxon>Dikarya</taxon>
        <taxon>Ascomycota</taxon>
        <taxon>Pezizomycotina</taxon>
        <taxon>Sordariomycetes</taxon>
        <taxon>Hypocreomycetidae</taxon>
        <taxon>Glomerellales</taxon>
        <taxon>Glomerellaceae</taxon>
        <taxon>Colletotrichum</taxon>
        <taxon>Colletotrichum graminicola species complex</taxon>
    </lineage>
</organism>
<evidence type="ECO:0000313" key="2">
    <source>
        <dbReference type="EMBL" id="KDN66045.1"/>
    </source>
</evidence>
<proteinExistence type="predicted"/>
<feature type="region of interest" description="Disordered" evidence="1">
    <location>
        <begin position="1"/>
        <end position="25"/>
    </location>
</feature>
<feature type="compositionally biased region" description="Polar residues" evidence="1">
    <location>
        <begin position="7"/>
        <end position="16"/>
    </location>
</feature>
<feature type="compositionally biased region" description="Basic and acidic residues" evidence="1">
    <location>
        <begin position="250"/>
        <end position="261"/>
    </location>
</feature>
<dbReference type="AlphaFoldDB" id="A0A066XJ31"/>
<sequence>MRVVVQPTKQWHTSHTSQDDFPLAAPPCQHQFGPPATGLSGILILNGLSATVLASIRDKTSLCRQQMLAASLTARACNVLAPRRPVRSRRGGLERYSSDMPLAGPCISDRTRPVSSRCRDFCSLVDTHELLLKEGVEKAQKHWKPSPGDERSALGVAAVGTAPQTLEEKERPDSPRVNPLDACIPRQSQLVHFEQEHARDGNTLIPLSHHPRGVKSSIEYHKARAAQAIESFKQRFASKAPSDPPIPAADEPKPPLRPERR</sequence>
<gene>
    <name evidence="2" type="ORF">CSUB01_00711</name>
</gene>
<dbReference type="EMBL" id="JMSE01000971">
    <property type="protein sequence ID" value="KDN66045.1"/>
    <property type="molecule type" value="Genomic_DNA"/>
</dbReference>
<dbReference type="eggNOG" id="ENOG502T4R6">
    <property type="taxonomic scope" value="Eukaryota"/>
</dbReference>
<protein>
    <submittedName>
        <fullName evidence="2">Uncharacterized protein</fullName>
    </submittedName>
</protein>
<evidence type="ECO:0000256" key="1">
    <source>
        <dbReference type="SAM" id="MobiDB-lite"/>
    </source>
</evidence>
<keyword evidence="3" id="KW-1185">Reference proteome</keyword>
<dbReference type="OrthoDB" id="4822037at2759"/>
<dbReference type="HOGENOM" id="CLU_1065637_0_0_1"/>